<protein>
    <submittedName>
        <fullName evidence="1">Uncharacterized protein</fullName>
    </submittedName>
</protein>
<dbReference type="EMBL" id="LAZR01020079">
    <property type="protein sequence ID" value="KKL90183.1"/>
    <property type="molecule type" value="Genomic_DNA"/>
</dbReference>
<reference evidence="1" key="1">
    <citation type="journal article" date="2015" name="Nature">
        <title>Complex archaea that bridge the gap between prokaryotes and eukaryotes.</title>
        <authorList>
            <person name="Spang A."/>
            <person name="Saw J.H."/>
            <person name="Jorgensen S.L."/>
            <person name="Zaremba-Niedzwiedzka K."/>
            <person name="Martijn J."/>
            <person name="Lind A.E."/>
            <person name="van Eijk R."/>
            <person name="Schleper C."/>
            <person name="Guy L."/>
            <person name="Ettema T.J."/>
        </authorList>
    </citation>
    <scope>NUCLEOTIDE SEQUENCE</scope>
</reference>
<accession>A0A0F9FV76</accession>
<organism evidence="1">
    <name type="scientific">marine sediment metagenome</name>
    <dbReference type="NCBI Taxonomy" id="412755"/>
    <lineage>
        <taxon>unclassified sequences</taxon>
        <taxon>metagenomes</taxon>
        <taxon>ecological metagenomes</taxon>
    </lineage>
</organism>
<proteinExistence type="predicted"/>
<evidence type="ECO:0000313" key="1">
    <source>
        <dbReference type="EMBL" id="KKL90183.1"/>
    </source>
</evidence>
<gene>
    <name evidence="1" type="ORF">LCGC14_1907230</name>
</gene>
<comment type="caution">
    <text evidence="1">The sequence shown here is derived from an EMBL/GenBank/DDBJ whole genome shotgun (WGS) entry which is preliminary data.</text>
</comment>
<name>A0A0F9FV76_9ZZZZ</name>
<dbReference type="AlphaFoldDB" id="A0A0F9FV76"/>
<sequence>MPERMANVARHFKECDGIMKSELIKRFIKEMEDLLKMYRDLCKLEEGAEL</sequence>
<feature type="non-terminal residue" evidence="1">
    <location>
        <position position="50"/>
    </location>
</feature>